<dbReference type="PANTHER" id="PTHR22691">
    <property type="entry name" value="YEAST SPT2-RELATED"/>
    <property type="match status" value="1"/>
</dbReference>
<dbReference type="GO" id="GO:0005730">
    <property type="term" value="C:nucleolus"/>
    <property type="evidence" value="ECO:0007669"/>
    <property type="project" value="TreeGrafter"/>
</dbReference>
<dbReference type="GeneID" id="103466152"/>
<dbReference type="PANTHER" id="PTHR22691:SF8">
    <property type="entry name" value="PROTEIN SPT2 HOMOLOG"/>
    <property type="match status" value="1"/>
</dbReference>
<accession>A0A3P9Q4W2</accession>
<keyword evidence="3" id="KW-0175">Coiled coil</keyword>
<evidence type="ECO:0000313" key="6">
    <source>
        <dbReference type="Ensembl" id="ENSPREP00000029197.1"/>
    </source>
</evidence>
<feature type="compositionally biased region" description="Low complexity" evidence="4">
    <location>
        <begin position="170"/>
        <end position="184"/>
    </location>
</feature>
<feature type="compositionally biased region" description="Low complexity" evidence="4">
    <location>
        <begin position="256"/>
        <end position="265"/>
    </location>
</feature>
<feature type="compositionally biased region" description="Polar residues" evidence="4">
    <location>
        <begin position="405"/>
        <end position="425"/>
    </location>
</feature>
<dbReference type="RefSeq" id="XP_008409766.1">
    <property type="nucleotide sequence ID" value="XM_008411544.2"/>
</dbReference>
<evidence type="ECO:0000256" key="2">
    <source>
        <dbReference type="ARBA" id="ARBA00013786"/>
    </source>
</evidence>
<reference evidence="6" key="2">
    <citation type="submission" date="2025-08" db="UniProtKB">
        <authorList>
            <consortium name="Ensembl"/>
        </authorList>
    </citation>
    <scope>IDENTIFICATION</scope>
    <source>
        <strain evidence="6">Guanapo</strain>
    </source>
</reference>
<evidence type="ECO:0000256" key="4">
    <source>
        <dbReference type="SAM" id="MobiDB-lite"/>
    </source>
</evidence>
<dbReference type="KEGG" id="pret:103466152"/>
<proteinExistence type="inferred from homology"/>
<dbReference type="Ensembl" id="ENSPRET00000029527.1">
    <property type="protein sequence ID" value="ENSPREP00000029197.1"/>
    <property type="gene ID" value="ENSPREG00000019769.1"/>
</dbReference>
<feature type="compositionally biased region" description="Low complexity" evidence="4">
    <location>
        <begin position="542"/>
        <end position="580"/>
    </location>
</feature>
<dbReference type="GO" id="GO:0042393">
    <property type="term" value="F:histone binding"/>
    <property type="evidence" value="ECO:0007669"/>
    <property type="project" value="TreeGrafter"/>
</dbReference>
<feature type="compositionally biased region" description="Polar residues" evidence="4">
    <location>
        <begin position="335"/>
        <end position="355"/>
    </location>
</feature>
<feature type="compositionally biased region" description="Basic and acidic residues" evidence="4">
    <location>
        <begin position="312"/>
        <end position="331"/>
    </location>
</feature>
<sequence length="705" mass="77833">MSSSTANMMDFDNILDIASQNQGLGSVQKRYSLQAGPPKKDPKSKGVNPAAVQALLKKRQNDTKQKEMESKKQKEQLLAKRVELKSDRKARAMASRTKDNFKGYNGIPVVETPKKRGSKGDRREDHPDDPERFRNNAIDPLDDEDNYEYEQTDSEEEPEPEMMRPQKTMSVSGPSKSVSKKNSGPPKPPPPAMNFADLLRLAEKKQFEPVELKPKVKKEERLRTAEEIRELEMERKAKRPDKNRDSKVDGGREGRSLSTSSSVRKSTTEKEPKHNKPQRNSTEKPSLPSRSGNKVKSAGTSDRGLSFSKPSASDKERNREKTPHGDRERSKMGISASSVATVSKSPSKAHSSQVSAKHVSSRMALTQKPSTSSDLSSRKDSLLLHQKGASGIQGNRHSSGVGAGQRSQHATSQQTRPIQGSSLKQGSIAGEMKSNRGDPQRSGHNPLVRSNGNSLRPSLGGPSKAGNQCQGRPMGIPQNKPGGAPQSRPGGSGPERGGSRPPGPFRPGSGGQVPGRPNSNLASGPGRPKCTVVSETISSKNVGGPRPGVSPRPGMQQRPGMMPGMRPGMMPGIRPGVMPGTRPGIPPRPMMNRPPGTSLPPITIAYKRKYEDEEEEYDPEMDDFIDDEGEEQDEISRHIKEIFGYDRNRYKDESDYALKFMESSWKDLQKEEARSLRMAVQEDLEEERREEEELRKKKVKRKKIN</sequence>
<keyword evidence="7" id="KW-1185">Reference proteome</keyword>
<dbReference type="Pfam" id="PF08243">
    <property type="entry name" value="SPT2"/>
    <property type="match status" value="1"/>
</dbReference>
<reference evidence="7" key="1">
    <citation type="submission" date="2013-11" db="EMBL/GenBank/DDBJ databases">
        <title>The genomic landscape of the Guanapo guppy.</title>
        <authorList>
            <person name="Kuenstner A."/>
            <person name="Dreyer C."/>
        </authorList>
    </citation>
    <scope>NUCLEOTIDE SEQUENCE</scope>
    <source>
        <strain evidence="7">Guanapo</strain>
    </source>
</reference>
<feature type="compositionally biased region" description="Polar residues" evidence="4">
    <location>
        <begin position="278"/>
        <end position="300"/>
    </location>
</feature>
<dbReference type="GO" id="GO:0006334">
    <property type="term" value="P:nucleosome assembly"/>
    <property type="evidence" value="ECO:0007669"/>
    <property type="project" value="TreeGrafter"/>
</dbReference>
<dbReference type="GO" id="GO:0003677">
    <property type="term" value="F:DNA binding"/>
    <property type="evidence" value="ECO:0007669"/>
    <property type="project" value="TreeGrafter"/>
</dbReference>
<dbReference type="Pfam" id="PF22878">
    <property type="entry name" value="SPT2_N"/>
    <property type="match status" value="1"/>
</dbReference>
<dbReference type="InterPro" id="IPR013256">
    <property type="entry name" value="Chromatin_SPT2"/>
</dbReference>
<dbReference type="GO" id="GO:0006360">
    <property type="term" value="P:transcription by RNA polymerase I"/>
    <property type="evidence" value="ECO:0007669"/>
    <property type="project" value="TreeGrafter"/>
</dbReference>
<feature type="compositionally biased region" description="Basic and acidic residues" evidence="4">
    <location>
        <begin position="112"/>
        <end position="134"/>
    </location>
</feature>
<evidence type="ECO:0000259" key="5">
    <source>
        <dbReference type="Pfam" id="PF22878"/>
    </source>
</evidence>
<evidence type="ECO:0000313" key="7">
    <source>
        <dbReference type="Proteomes" id="UP000242638"/>
    </source>
</evidence>
<feature type="compositionally biased region" description="Basic and acidic residues" evidence="4">
    <location>
        <begin position="200"/>
        <end position="255"/>
    </location>
</feature>
<dbReference type="SMART" id="SM00784">
    <property type="entry name" value="SPT2"/>
    <property type="match status" value="1"/>
</dbReference>
<evidence type="ECO:0000256" key="3">
    <source>
        <dbReference type="ARBA" id="ARBA00023054"/>
    </source>
</evidence>
<organism evidence="6 7">
    <name type="scientific">Poecilia reticulata</name>
    <name type="common">Guppy</name>
    <name type="synonym">Acanthophacelus reticulatus</name>
    <dbReference type="NCBI Taxonomy" id="8081"/>
    <lineage>
        <taxon>Eukaryota</taxon>
        <taxon>Metazoa</taxon>
        <taxon>Chordata</taxon>
        <taxon>Craniata</taxon>
        <taxon>Vertebrata</taxon>
        <taxon>Euteleostomi</taxon>
        <taxon>Actinopterygii</taxon>
        <taxon>Neopterygii</taxon>
        <taxon>Teleostei</taxon>
        <taxon>Neoteleostei</taxon>
        <taxon>Acanthomorphata</taxon>
        <taxon>Ovalentaria</taxon>
        <taxon>Atherinomorphae</taxon>
        <taxon>Cyprinodontiformes</taxon>
        <taxon>Poeciliidae</taxon>
        <taxon>Poeciliinae</taxon>
        <taxon>Poecilia</taxon>
    </lineage>
</organism>
<evidence type="ECO:0000256" key="1">
    <source>
        <dbReference type="ARBA" id="ARBA00006461"/>
    </source>
</evidence>
<dbReference type="AlphaFoldDB" id="A0A3P9Q4W2"/>
<name>A0A3P9Q4W2_POERE</name>
<dbReference type="STRING" id="8081.ENSPREP00000029197"/>
<dbReference type="OMA" id="GPMATPH"/>
<reference evidence="6" key="3">
    <citation type="submission" date="2025-09" db="UniProtKB">
        <authorList>
            <consortium name="Ensembl"/>
        </authorList>
    </citation>
    <scope>IDENTIFICATION</scope>
    <source>
        <strain evidence="6">Guanapo</strain>
    </source>
</reference>
<feature type="region of interest" description="Disordered" evidence="4">
    <location>
        <begin position="679"/>
        <end position="705"/>
    </location>
</feature>
<feature type="compositionally biased region" description="Basic and acidic residues" evidence="4">
    <location>
        <begin position="59"/>
        <end position="101"/>
    </location>
</feature>
<dbReference type="Proteomes" id="UP000242638">
    <property type="component" value="Unassembled WGS sequence"/>
</dbReference>
<comment type="similarity">
    <text evidence="1">Belongs to the SPT2 family.</text>
</comment>
<feature type="compositionally biased region" description="Acidic residues" evidence="4">
    <location>
        <begin position="140"/>
        <end position="160"/>
    </location>
</feature>
<feature type="region of interest" description="Disordered" evidence="4">
    <location>
        <begin position="28"/>
        <end position="602"/>
    </location>
</feature>
<dbReference type="OrthoDB" id="6259853at2759"/>
<dbReference type="CTD" id="144108"/>
<protein>
    <recommendedName>
        <fullName evidence="2">Protein SPT2 homolog</fullName>
    </recommendedName>
</protein>
<dbReference type="InterPro" id="IPR054552">
    <property type="entry name" value="SPT2_N"/>
</dbReference>
<dbReference type="GeneTree" id="ENSGT00940000154133"/>
<feature type="domain" description="SPT2 homolog N-terminal" evidence="5">
    <location>
        <begin position="9"/>
        <end position="98"/>
    </location>
</feature>
<feature type="compositionally biased region" description="Basic residues" evidence="4">
    <location>
        <begin position="696"/>
        <end position="705"/>
    </location>
</feature>